<gene>
    <name evidence="1" type="ORF">SAMN04488483_3772</name>
</gene>
<evidence type="ECO:0000313" key="1">
    <source>
        <dbReference type="EMBL" id="SMQ27615.1"/>
    </source>
</evidence>
<dbReference type="EMBL" id="FXUY01000001">
    <property type="protein sequence ID" value="SMQ27615.1"/>
    <property type="molecule type" value="Genomic_DNA"/>
</dbReference>
<sequence>MNAKRPACAAPALETPAPAASQTYSYSDLPREESASTALAEEVALAIAYNGISQAVMLVTPTDLEDFIVGFSLGSGIIIDATDIYDLQLTGAGSAQYAQVTIANRAFWNLKQQRRQLAGTSGCGLCGVEAVEQALPDLKVLAGAPLPPIAWLDGLRQRISAFQPLGQYCGAVHAAVFMDASGELLLGREDIGRHNALDKLIGGLIRQKISTEGGLAIVTSRCSLELIQKVLRAGIQTLVSLSAPTGLAVQWARRHNLNLIHLPQKSAPRVYSPAMENQA</sequence>
<comment type="caution">
    <text evidence="1">The sequence shown here is derived from an EMBL/GenBank/DDBJ whole genome shotgun (WGS) entry which is preliminary data.</text>
</comment>
<protein>
    <submittedName>
        <fullName evidence="1">FdhD protein</fullName>
    </submittedName>
</protein>
<organism evidence="1 2">
    <name type="scientific">Pseudomonas helmanticensis</name>
    <dbReference type="NCBI Taxonomy" id="1471381"/>
    <lineage>
        <taxon>Bacteria</taxon>
        <taxon>Pseudomonadati</taxon>
        <taxon>Pseudomonadota</taxon>
        <taxon>Gammaproteobacteria</taxon>
        <taxon>Pseudomonadales</taxon>
        <taxon>Pseudomonadaceae</taxon>
        <taxon>Pseudomonas</taxon>
    </lineage>
</organism>
<keyword evidence="2" id="KW-1185">Reference proteome</keyword>
<evidence type="ECO:0000313" key="2">
    <source>
        <dbReference type="Proteomes" id="UP001158048"/>
    </source>
</evidence>
<dbReference type="Proteomes" id="UP001158048">
    <property type="component" value="Unassembled WGS sequence"/>
</dbReference>
<name>A0ACD2U921_9PSED</name>
<reference evidence="1" key="1">
    <citation type="submission" date="2017-05" db="EMBL/GenBank/DDBJ databases">
        <authorList>
            <person name="Varghese N."/>
            <person name="Submissions S."/>
        </authorList>
    </citation>
    <scope>NUCLEOTIDE SEQUENCE</scope>
    <source>
        <strain evidence="1">LMG 28168</strain>
    </source>
</reference>
<proteinExistence type="predicted"/>
<accession>A0ACD2U921</accession>